<dbReference type="PANTHER" id="PTHR36220:SF1">
    <property type="entry name" value="GAMMA TUBULIN COMPLEX COMPONENT C-TERMINAL DOMAIN-CONTAINING PROTEIN"/>
    <property type="match status" value="1"/>
</dbReference>
<dbReference type="InterPro" id="IPR011043">
    <property type="entry name" value="Gal_Oxase/kelch_b-propeller"/>
</dbReference>
<dbReference type="SUPFAM" id="SSF69318">
    <property type="entry name" value="Integrin alpha N-terminal domain"/>
    <property type="match status" value="1"/>
</dbReference>
<evidence type="ECO:0000313" key="3">
    <source>
        <dbReference type="Proteomes" id="UP000316921"/>
    </source>
</evidence>
<dbReference type="AlphaFoldDB" id="A0A518BDU3"/>
<dbReference type="Proteomes" id="UP000316921">
    <property type="component" value="Chromosome"/>
</dbReference>
<proteinExistence type="predicted"/>
<gene>
    <name evidence="2" type="ORF">Pla133_02000</name>
</gene>
<dbReference type="EMBL" id="CP036287">
    <property type="protein sequence ID" value="QDU65136.1"/>
    <property type="molecule type" value="Genomic_DNA"/>
</dbReference>
<name>A0A518BDU3_9BACT</name>
<dbReference type="RefSeq" id="WP_145061474.1">
    <property type="nucleotide sequence ID" value="NZ_CP036287.1"/>
</dbReference>
<dbReference type="PANTHER" id="PTHR36220">
    <property type="entry name" value="UNNAMED PRODUCT"/>
    <property type="match status" value="1"/>
</dbReference>
<evidence type="ECO:0008006" key="4">
    <source>
        <dbReference type="Google" id="ProtNLM"/>
    </source>
</evidence>
<dbReference type="InterPro" id="IPR028994">
    <property type="entry name" value="Integrin_alpha_N"/>
</dbReference>
<dbReference type="Gene3D" id="2.130.10.130">
    <property type="entry name" value="Integrin alpha, N-terminal"/>
    <property type="match status" value="2"/>
</dbReference>
<dbReference type="SUPFAM" id="SSF50965">
    <property type="entry name" value="Galactose oxidase, central domain"/>
    <property type="match status" value="1"/>
</dbReference>
<dbReference type="KEGG" id="pbap:Pla133_02000"/>
<evidence type="ECO:0000256" key="1">
    <source>
        <dbReference type="ARBA" id="ARBA00022729"/>
    </source>
</evidence>
<protein>
    <recommendedName>
        <fullName evidence="4">FG-GAP repeat protein</fullName>
    </recommendedName>
</protein>
<evidence type="ECO:0000313" key="2">
    <source>
        <dbReference type="EMBL" id="QDU65136.1"/>
    </source>
</evidence>
<organism evidence="2 3">
    <name type="scientific">Engelhardtia mirabilis</name>
    <dbReference type="NCBI Taxonomy" id="2528011"/>
    <lineage>
        <taxon>Bacteria</taxon>
        <taxon>Pseudomonadati</taxon>
        <taxon>Planctomycetota</taxon>
        <taxon>Planctomycetia</taxon>
        <taxon>Planctomycetia incertae sedis</taxon>
        <taxon>Engelhardtia</taxon>
    </lineage>
</organism>
<keyword evidence="1" id="KW-0732">Signal</keyword>
<sequence length="543" mass="55373">MSLHLSIIAPAAFALSVGSPLTSAGAQQAPCAMHAFASADMTPEDAFGSSVALQGGRALIAARGDDDAGESSGAAYAFAWTPDGWIQEAKLLPDDLDFEDRFGTSLALDGDTAIVTSLRDDDAGSKSGGAYVFDRAGGAWTQTAKLVPADLQAGDEFGTKVELDGTTAVIGAWHSDAMGADSGAAYVYQRAVDGSWVEVAKLVAPDGGPGDLFGWGLDIQGSTIAVSAVTSDANGSDSGAVYLFEEGPTGWEFRQKLAPASTVAGDRFGGDLALDDDTLLVGAHGKFASRGAAYAFRRDEGGLWHEVGQLFAADGHPGDNFGLGLDVEQGRAVIGAEYSDFAGSNSGSAYVFELSPSGWVETSHFAAPDLGPGDQLGYWVDMDANHVVVGSRTSDLFMFEGGAAYLFGLDGCSLYGAPGWIELSSGGQQTLGIDFGADRAGLVYLVLGSASGTAPGIAVGGVLLPLAPDAYLSFTATNPGSALLQSSLGFLDADGDATATFQLPAGSDPVLAGLTVHHAALAIDPSLAAIVDVTNAYRAELLP</sequence>
<dbReference type="InterPro" id="IPR013517">
    <property type="entry name" value="FG-GAP"/>
</dbReference>
<keyword evidence="3" id="KW-1185">Reference proteome</keyword>
<accession>A0A518BDU3</accession>
<dbReference type="Pfam" id="PF14312">
    <property type="entry name" value="FG-GAP_2"/>
    <property type="match status" value="7"/>
</dbReference>
<reference evidence="2 3" key="1">
    <citation type="submission" date="2019-02" db="EMBL/GenBank/DDBJ databases">
        <title>Deep-cultivation of Planctomycetes and their phenomic and genomic characterization uncovers novel biology.</title>
        <authorList>
            <person name="Wiegand S."/>
            <person name="Jogler M."/>
            <person name="Boedeker C."/>
            <person name="Pinto D."/>
            <person name="Vollmers J."/>
            <person name="Rivas-Marin E."/>
            <person name="Kohn T."/>
            <person name="Peeters S.H."/>
            <person name="Heuer A."/>
            <person name="Rast P."/>
            <person name="Oberbeckmann S."/>
            <person name="Bunk B."/>
            <person name="Jeske O."/>
            <person name="Meyerdierks A."/>
            <person name="Storesund J.E."/>
            <person name="Kallscheuer N."/>
            <person name="Luecker S."/>
            <person name="Lage O.M."/>
            <person name="Pohl T."/>
            <person name="Merkel B.J."/>
            <person name="Hornburger P."/>
            <person name="Mueller R.-W."/>
            <person name="Bruemmer F."/>
            <person name="Labrenz M."/>
            <person name="Spormann A.M."/>
            <person name="Op den Camp H."/>
            <person name="Overmann J."/>
            <person name="Amann R."/>
            <person name="Jetten M.S.M."/>
            <person name="Mascher T."/>
            <person name="Medema M.H."/>
            <person name="Devos D.P."/>
            <person name="Kaster A.-K."/>
            <person name="Ovreas L."/>
            <person name="Rohde M."/>
            <person name="Galperin M.Y."/>
            <person name="Jogler C."/>
        </authorList>
    </citation>
    <scope>NUCLEOTIDE SEQUENCE [LARGE SCALE GENOMIC DNA]</scope>
    <source>
        <strain evidence="2 3">Pla133</strain>
    </source>
</reference>